<dbReference type="Proteomes" id="UP000235965">
    <property type="component" value="Unassembled WGS sequence"/>
</dbReference>
<accession>A0A2J7R3D7</accession>
<evidence type="ECO:0000313" key="1">
    <source>
        <dbReference type="EMBL" id="PNF35361.1"/>
    </source>
</evidence>
<gene>
    <name evidence="1" type="ORF">B7P43_G02575</name>
</gene>
<sequence>MKINPNKSKAISFTRARTKDPLNYSLGDQNIPEASFCKYLGIIIRSDLSWADQVNYTVRKAWRALHFVMRIVKRGNKNTKSLAYTSLVRPILEYGAACWDPYRECQITALDRVQNKAAKFAHYTDGSVWESLAQRRMIARMCSLYKAYSGDRAWKDIGDRLQASYDVSRVDHLRKIRAKKIRTDVGKFSFVNRTIADWNQLPEGVIGNHPVKAHIFRKKGRKAKSVEQVK</sequence>
<reference evidence="1 2" key="1">
    <citation type="submission" date="2017-12" db="EMBL/GenBank/DDBJ databases">
        <title>Hemimetabolous genomes reveal molecular basis of termite eusociality.</title>
        <authorList>
            <person name="Harrison M.C."/>
            <person name="Jongepier E."/>
            <person name="Robertson H.M."/>
            <person name="Arning N."/>
            <person name="Bitard-Feildel T."/>
            <person name="Chao H."/>
            <person name="Childers C.P."/>
            <person name="Dinh H."/>
            <person name="Doddapaneni H."/>
            <person name="Dugan S."/>
            <person name="Gowin J."/>
            <person name="Greiner C."/>
            <person name="Han Y."/>
            <person name="Hu H."/>
            <person name="Hughes D.S.T."/>
            <person name="Huylmans A.-K."/>
            <person name="Kemena C."/>
            <person name="Kremer L.P.M."/>
            <person name="Lee S.L."/>
            <person name="Lopez-Ezquerra A."/>
            <person name="Mallet L."/>
            <person name="Monroy-Kuhn J.M."/>
            <person name="Moser A."/>
            <person name="Murali S.C."/>
            <person name="Muzny D.M."/>
            <person name="Otani S."/>
            <person name="Piulachs M.-D."/>
            <person name="Poelchau M."/>
            <person name="Qu J."/>
            <person name="Schaub F."/>
            <person name="Wada-Katsumata A."/>
            <person name="Worley K.C."/>
            <person name="Xie Q."/>
            <person name="Ylla G."/>
            <person name="Poulsen M."/>
            <person name="Gibbs R.A."/>
            <person name="Schal C."/>
            <person name="Richards S."/>
            <person name="Belles X."/>
            <person name="Korb J."/>
            <person name="Bornberg-Bauer E."/>
        </authorList>
    </citation>
    <scope>NUCLEOTIDE SEQUENCE [LARGE SCALE GENOMIC DNA]</scope>
    <source>
        <tissue evidence="1">Whole body</tissue>
    </source>
</reference>
<organism evidence="1 2">
    <name type="scientific">Cryptotermes secundus</name>
    <dbReference type="NCBI Taxonomy" id="105785"/>
    <lineage>
        <taxon>Eukaryota</taxon>
        <taxon>Metazoa</taxon>
        <taxon>Ecdysozoa</taxon>
        <taxon>Arthropoda</taxon>
        <taxon>Hexapoda</taxon>
        <taxon>Insecta</taxon>
        <taxon>Pterygota</taxon>
        <taxon>Neoptera</taxon>
        <taxon>Polyneoptera</taxon>
        <taxon>Dictyoptera</taxon>
        <taxon>Blattodea</taxon>
        <taxon>Blattoidea</taxon>
        <taxon>Termitoidae</taxon>
        <taxon>Kalotermitidae</taxon>
        <taxon>Cryptotermitinae</taxon>
        <taxon>Cryptotermes</taxon>
    </lineage>
</organism>
<evidence type="ECO:0000313" key="2">
    <source>
        <dbReference type="Proteomes" id="UP000235965"/>
    </source>
</evidence>
<dbReference type="AlphaFoldDB" id="A0A2J7R3D7"/>
<dbReference type="InParanoid" id="A0A2J7R3D7"/>
<name>A0A2J7R3D7_9NEOP</name>
<dbReference type="EMBL" id="NEVH01007821">
    <property type="protein sequence ID" value="PNF35361.1"/>
    <property type="molecule type" value="Genomic_DNA"/>
</dbReference>
<keyword evidence="2" id="KW-1185">Reference proteome</keyword>
<comment type="caution">
    <text evidence="1">The sequence shown here is derived from an EMBL/GenBank/DDBJ whole genome shotgun (WGS) entry which is preliminary data.</text>
</comment>
<dbReference type="PANTHER" id="PTHR33332">
    <property type="entry name" value="REVERSE TRANSCRIPTASE DOMAIN-CONTAINING PROTEIN"/>
    <property type="match status" value="1"/>
</dbReference>
<proteinExistence type="predicted"/>
<protein>
    <recommendedName>
        <fullName evidence="3">Reverse transcriptase domain-containing protein</fullName>
    </recommendedName>
</protein>
<evidence type="ECO:0008006" key="3">
    <source>
        <dbReference type="Google" id="ProtNLM"/>
    </source>
</evidence>
<dbReference type="STRING" id="105785.A0A2J7R3D7"/>